<name>A0A9W8ZRZ8_9AGAR</name>
<feature type="compositionally biased region" description="Basic residues" evidence="1">
    <location>
        <begin position="202"/>
        <end position="213"/>
    </location>
</feature>
<dbReference type="EMBL" id="JANVFS010000051">
    <property type="protein sequence ID" value="KAJ4465380.1"/>
    <property type="molecule type" value="Genomic_DNA"/>
</dbReference>
<feature type="region of interest" description="Disordered" evidence="1">
    <location>
        <begin position="1"/>
        <end position="21"/>
    </location>
</feature>
<comment type="caution">
    <text evidence="2">The sequence shown here is derived from an EMBL/GenBank/DDBJ whole genome shotgun (WGS) entry which is preliminary data.</text>
</comment>
<feature type="region of interest" description="Disordered" evidence="1">
    <location>
        <begin position="194"/>
        <end position="224"/>
    </location>
</feature>
<accession>A0A9W8ZRZ8</accession>
<reference evidence="2" key="1">
    <citation type="submission" date="2022-08" db="EMBL/GenBank/DDBJ databases">
        <authorList>
            <consortium name="DOE Joint Genome Institute"/>
            <person name="Min B."/>
            <person name="Riley R."/>
            <person name="Sierra-Patev S."/>
            <person name="Naranjo-Ortiz M."/>
            <person name="Looney B."/>
            <person name="Konkel Z."/>
            <person name="Slot J.C."/>
            <person name="Sakamoto Y."/>
            <person name="Steenwyk J.L."/>
            <person name="Rokas A."/>
            <person name="Carro J."/>
            <person name="Camarero S."/>
            <person name="Ferreira P."/>
            <person name="Molpeceres G."/>
            <person name="Ruiz-Duenas F.J."/>
            <person name="Serrano A."/>
            <person name="Henrissat B."/>
            <person name="Drula E."/>
            <person name="Hughes K.W."/>
            <person name="Mata J.L."/>
            <person name="Ishikawa N.K."/>
            <person name="Vargas-Isla R."/>
            <person name="Ushijima S."/>
            <person name="Smith C.A."/>
            <person name="Ahrendt S."/>
            <person name="Andreopoulos W."/>
            <person name="He G."/>
            <person name="Labutti K."/>
            <person name="Lipzen A."/>
            <person name="Ng V."/>
            <person name="Sandor L."/>
            <person name="Barry K."/>
            <person name="Martinez A.T."/>
            <person name="Xiao Y."/>
            <person name="Gibbons J.G."/>
            <person name="Terashima K."/>
            <person name="Hibbett D.S."/>
            <person name="Grigoriev I.V."/>
        </authorList>
    </citation>
    <scope>NUCLEOTIDE SEQUENCE</scope>
    <source>
        <strain evidence="2">Sp2 HRB7682 ss15</strain>
    </source>
</reference>
<evidence type="ECO:0000256" key="1">
    <source>
        <dbReference type="SAM" id="MobiDB-lite"/>
    </source>
</evidence>
<proteinExistence type="predicted"/>
<protein>
    <submittedName>
        <fullName evidence="2">Uncharacterized protein</fullName>
    </submittedName>
</protein>
<evidence type="ECO:0000313" key="2">
    <source>
        <dbReference type="EMBL" id="KAJ4465380.1"/>
    </source>
</evidence>
<dbReference type="AlphaFoldDB" id="A0A9W8ZRZ8"/>
<evidence type="ECO:0000313" key="3">
    <source>
        <dbReference type="Proteomes" id="UP001150238"/>
    </source>
</evidence>
<dbReference type="Proteomes" id="UP001150238">
    <property type="component" value="Unassembled WGS sequence"/>
</dbReference>
<gene>
    <name evidence="2" type="ORF">C8J55DRAFT_493468</name>
</gene>
<reference evidence="2" key="2">
    <citation type="journal article" date="2023" name="Proc. Natl. Acad. Sci. U.S.A.">
        <title>A global phylogenomic analysis of the shiitake genus Lentinula.</title>
        <authorList>
            <person name="Sierra-Patev S."/>
            <person name="Min B."/>
            <person name="Naranjo-Ortiz M."/>
            <person name="Looney B."/>
            <person name="Konkel Z."/>
            <person name="Slot J.C."/>
            <person name="Sakamoto Y."/>
            <person name="Steenwyk J.L."/>
            <person name="Rokas A."/>
            <person name="Carro J."/>
            <person name="Camarero S."/>
            <person name="Ferreira P."/>
            <person name="Molpeceres G."/>
            <person name="Ruiz-Duenas F.J."/>
            <person name="Serrano A."/>
            <person name="Henrissat B."/>
            <person name="Drula E."/>
            <person name="Hughes K.W."/>
            <person name="Mata J.L."/>
            <person name="Ishikawa N.K."/>
            <person name="Vargas-Isla R."/>
            <person name="Ushijima S."/>
            <person name="Smith C.A."/>
            <person name="Donoghue J."/>
            <person name="Ahrendt S."/>
            <person name="Andreopoulos W."/>
            <person name="He G."/>
            <person name="LaButti K."/>
            <person name="Lipzen A."/>
            <person name="Ng V."/>
            <person name="Riley R."/>
            <person name="Sandor L."/>
            <person name="Barry K."/>
            <person name="Martinez A.T."/>
            <person name="Xiao Y."/>
            <person name="Gibbons J.G."/>
            <person name="Terashima K."/>
            <person name="Grigoriev I.V."/>
            <person name="Hibbett D."/>
        </authorList>
    </citation>
    <scope>NUCLEOTIDE SEQUENCE</scope>
    <source>
        <strain evidence="2">Sp2 HRB7682 ss15</strain>
    </source>
</reference>
<sequence>MENSDVLTDVEVNKDPQNLDLSEDLDDSSTFFGGANLDWPLPFPFTTWEEALGLNNLLESQQFPEPDWEAFEASIAHANCNEVLPQNTAPSQPDPILSLYHQADWYAAMASPIDWNAFLPPQAHDAAANGDTAQISCLPGGPSIDDVQAECPSPLDISANIKIVGNASQFSLPTSSEEGNERYDDISSEFPQAIRSSDSHSQPHRSSHSHKSKPYAISTERSKSPDSEVEVIDTVVVQAKDFEDLCGLWNINPKHLKFLLERDHPCYDRYKNYCAMCDFLVPLGFTKDKTWKALTRMGVYYAKSETHRSESLADILIRCKWKDRTWDDKRQYYSWAEEAPNYVWNDIYPRSDILEGTEYIKDAWLFQSQPPAKEKWGRLL</sequence>
<organism evidence="2 3">
    <name type="scientific">Lentinula lateritia</name>
    <dbReference type="NCBI Taxonomy" id="40482"/>
    <lineage>
        <taxon>Eukaryota</taxon>
        <taxon>Fungi</taxon>
        <taxon>Dikarya</taxon>
        <taxon>Basidiomycota</taxon>
        <taxon>Agaricomycotina</taxon>
        <taxon>Agaricomycetes</taxon>
        <taxon>Agaricomycetidae</taxon>
        <taxon>Agaricales</taxon>
        <taxon>Marasmiineae</taxon>
        <taxon>Omphalotaceae</taxon>
        <taxon>Lentinula</taxon>
    </lineage>
</organism>